<gene>
    <name evidence="1" type="ORF">SAMN05192580_3574</name>
</gene>
<dbReference type="Proteomes" id="UP000198824">
    <property type="component" value="Unassembled WGS sequence"/>
</dbReference>
<dbReference type="RefSeq" id="WP_093316665.1">
    <property type="nucleotide sequence ID" value="NZ_FOZG01000003.1"/>
</dbReference>
<dbReference type="AlphaFoldDB" id="A0A1I6M6M7"/>
<proteinExistence type="predicted"/>
<dbReference type="OrthoDB" id="7391128at2"/>
<accession>A0A1I6M6M7</accession>
<name>A0A1I6M6M7_9SPHN</name>
<evidence type="ECO:0000313" key="2">
    <source>
        <dbReference type="Proteomes" id="UP000198824"/>
    </source>
</evidence>
<evidence type="ECO:0000313" key="1">
    <source>
        <dbReference type="EMBL" id="SFS11395.1"/>
    </source>
</evidence>
<keyword evidence="2" id="KW-1185">Reference proteome</keyword>
<reference evidence="1 2" key="1">
    <citation type="submission" date="2016-10" db="EMBL/GenBank/DDBJ databases">
        <authorList>
            <person name="de Groot N.N."/>
        </authorList>
    </citation>
    <scope>NUCLEOTIDE SEQUENCE [LARGE SCALE GENOMIC DNA]</scope>
    <source>
        <strain evidence="1 2">S5-249</strain>
    </source>
</reference>
<organism evidence="1 2">
    <name type="scientific">Sphingomonas jatrophae</name>
    <dbReference type="NCBI Taxonomy" id="1166337"/>
    <lineage>
        <taxon>Bacteria</taxon>
        <taxon>Pseudomonadati</taxon>
        <taxon>Pseudomonadota</taxon>
        <taxon>Alphaproteobacteria</taxon>
        <taxon>Sphingomonadales</taxon>
        <taxon>Sphingomonadaceae</taxon>
        <taxon>Sphingomonas</taxon>
    </lineage>
</organism>
<dbReference type="STRING" id="1166337.SAMN05192580_3574"/>
<protein>
    <submittedName>
        <fullName evidence="1">Uncharacterized protein</fullName>
    </submittedName>
</protein>
<sequence length="188" mass="20282">MIAMRFRSVGWVAAVAVAALGCYIVTQRVAGERAQLTKVERAILYARRDIRRLETEIDTRSRLPQLERWNQEVLALSAPTASQFVGGEVQLASLNRPAPLPVDPALAPPPSAVRQVAFAAAPVARPTTPIVAAAATVAEPRPVLRQATYLKPAGERMSSPIQPASLRDGDFAAELARLAAAESRKERQ</sequence>
<dbReference type="PROSITE" id="PS51257">
    <property type="entry name" value="PROKAR_LIPOPROTEIN"/>
    <property type="match status" value="1"/>
</dbReference>
<dbReference type="EMBL" id="FOZG01000003">
    <property type="protein sequence ID" value="SFS11395.1"/>
    <property type="molecule type" value="Genomic_DNA"/>
</dbReference>